<gene>
    <name evidence="1" type="ordered locus">CLOAM1773</name>
</gene>
<evidence type="ECO:0000313" key="2">
    <source>
        <dbReference type="Proteomes" id="UP000002019"/>
    </source>
</evidence>
<evidence type="ECO:0000313" key="1">
    <source>
        <dbReference type="EMBL" id="CAO81607.1"/>
    </source>
</evidence>
<name>B0VJT6_CLOAI</name>
<proteinExistence type="predicted"/>
<accession>B0VJT6</accession>
<keyword evidence="2" id="KW-1185">Reference proteome</keyword>
<dbReference type="EMBL" id="CU466930">
    <property type="protein sequence ID" value="CAO81607.1"/>
    <property type="molecule type" value="Genomic_DNA"/>
</dbReference>
<dbReference type="AlphaFoldDB" id="B0VJT6"/>
<sequence length="85" mass="10237">MGQKILYSPEQMNISKGIDTFSIYLSQNLQTRKLQQKKIFTKLPQSKKNTFMRFWIPGCAEIQCLKILSFFEINRKLEFRIPIWY</sequence>
<dbReference type="HOGENOM" id="CLU_2506780_0_0_0"/>
<reference evidence="1 2" key="1">
    <citation type="journal article" date="2008" name="J. Bacteriol.">
        <title>'Candidatus Cloacamonas acidaminovorans': genome sequence reconstruction provides a first glimpse of a new bacterial division.</title>
        <authorList>
            <person name="Pelletier E."/>
            <person name="Kreimeyer A."/>
            <person name="Bocs S."/>
            <person name="Rouy Z."/>
            <person name="Gyapay G."/>
            <person name="Chouari R."/>
            <person name="Riviere D."/>
            <person name="Ganesan A."/>
            <person name="Daegelen P."/>
            <person name="Sghir A."/>
            <person name="Cohen G.N."/>
            <person name="Medigue C."/>
            <person name="Weissenbach J."/>
            <person name="Le Paslier D."/>
        </authorList>
    </citation>
    <scope>NUCLEOTIDE SEQUENCE [LARGE SCALE GENOMIC DNA]</scope>
    <source>
        <strain evidence="2">Evry</strain>
    </source>
</reference>
<dbReference type="KEGG" id="caci:CLOAM1773"/>
<organism evidence="1 2">
    <name type="scientific">Cloacimonas acidaminovorans (strain Evry)</name>
    <dbReference type="NCBI Taxonomy" id="459349"/>
    <lineage>
        <taxon>Bacteria</taxon>
        <taxon>Pseudomonadati</taxon>
        <taxon>Candidatus Cloacimonadota</taxon>
        <taxon>Candidatus Cloacimonadia</taxon>
        <taxon>Candidatus Cloacimonadales</taxon>
        <taxon>Candidatus Cloacimonadaceae</taxon>
        <taxon>Candidatus Cloacimonas</taxon>
    </lineage>
</organism>
<protein>
    <submittedName>
        <fullName evidence="1">Uncharacterized protein</fullName>
    </submittedName>
</protein>
<dbReference type="Proteomes" id="UP000002019">
    <property type="component" value="Chromosome"/>
</dbReference>